<keyword evidence="1" id="KW-0812">Transmembrane</keyword>
<protein>
    <submittedName>
        <fullName evidence="2">Uncharacterized membrane protein YesL</fullName>
    </submittedName>
</protein>
<feature type="transmembrane region" description="Helical" evidence="1">
    <location>
        <begin position="154"/>
        <end position="171"/>
    </location>
</feature>
<dbReference type="STRING" id="872970.SAMN04488134_108143"/>
<keyword evidence="3" id="KW-1185">Reference proteome</keyword>
<name>A0A1H8QF75_9BACI</name>
<reference evidence="2 3" key="1">
    <citation type="submission" date="2016-10" db="EMBL/GenBank/DDBJ databases">
        <authorList>
            <person name="de Groot N.N."/>
        </authorList>
    </citation>
    <scope>NUCLEOTIDE SEQUENCE [LARGE SCALE GENOMIC DNA]</scope>
    <source>
        <strain evidence="2 3">CGMCC 1.10434</strain>
    </source>
</reference>
<feature type="transmembrane region" description="Helical" evidence="1">
    <location>
        <begin position="122"/>
        <end position="142"/>
    </location>
</feature>
<sequence length="224" mass="26488">MSKTLIDRPIYLMVNYLYAFLATNFFFLLLISPFIFFFYFADFTVQNILLYYVSLLLFGPAFAALLKTMDKLVKDKIIQPAKDFWTFFLQNFKTAFKYWLIQWTIVVVLIIDIYYANLYLPILSPIFLIFIGVCLFISCYAFPILTKFEVKIKNLFVISIYSIFRYIKVTLLNVSTLVAFGVIFYAFPSIIVLFFMSLLSFFIMYNLQDVFKLLEDQFSQTDSK</sequence>
<dbReference type="InterPro" id="IPR006938">
    <property type="entry name" value="DUF624"/>
</dbReference>
<feature type="transmembrane region" description="Helical" evidence="1">
    <location>
        <begin position="98"/>
        <end position="116"/>
    </location>
</feature>
<dbReference type="OrthoDB" id="2965305at2"/>
<accession>A0A1H8QF75</accession>
<feature type="transmembrane region" description="Helical" evidence="1">
    <location>
        <begin position="12"/>
        <end position="36"/>
    </location>
</feature>
<evidence type="ECO:0000313" key="2">
    <source>
        <dbReference type="EMBL" id="SEO52668.1"/>
    </source>
</evidence>
<gene>
    <name evidence="2" type="ORF">SAMN04488134_108143</name>
</gene>
<dbReference type="AlphaFoldDB" id="A0A1H8QF75"/>
<evidence type="ECO:0000313" key="3">
    <source>
        <dbReference type="Proteomes" id="UP000199300"/>
    </source>
</evidence>
<organism evidence="2 3">
    <name type="scientific">Amphibacillus marinus</name>
    <dbReference type="NCBI Taxonomy" id="872970"/>
    <lineage>
        <taxon>Bacteria</taxon>
        <taxon>Bacillati</taxon>
        <taxon>Bacillota</taxon>
        <taxon>Bacilli</taxon>
        <taxon>Bacillales</taxon>
        <taxon>Bacillaceae</taxon>
        <taxon>Amphibacillus</taxon>
    </lineage>
</organism>
<feature type="transmembrane region" description="Helical" evidence="1">
    <location>
        <begin position="177"/>
        <end position="205"/>
    </location>
</feature>
<dbReference type="Pfam" id="PF04854">
    <property type="entry name" value="DUF624"/>
    <property type="match status" value="1"/>
</dbReference>
<keyword evidence="1" id="KW-0472">Membrane</keyword>
<dbReference type="Proteomes" id="UP000199300">
    <property type="component" value="Unassembled WGS sequence"/>
</dbReference>
<proteinExistence type="predicted"/>
<keyword evidence="1" id="KW-1133">Transmembrane helix</keyword>
<dbReference type="EMBL" id="FODJ01000008">
    <property type="protein sequence ID" value="SEO52668.1"/>
    <property type="molecule type" value="Genomic_DNA"/>
</dbReference>
<evidence type="ECO:0000256" key="1">
    <source>
        <dbReference type="SAM" id="Phobius"/>
    </source>
</evidence>
<feature type="transmembrane region" description="Helical" evidence="1">
    <location>
        <begin position="48"/>
        <end position="66"/>
    </location>
</feature>
<dbReference type="RefSeq" id="WP_091498524.1">
    <property type="nucleotide sequence ID" value="NZ_FODJ01000008.1"/>
</dbReference>